<evidence type="ECO:0000313" key="3">
    <source>
        <dbReference type="Proteomes" id="UP000245956"/>
    </source>
</evidence>
<comment type="caution">
    <text evidence="2">The sequence shown here is derived from an EMBL/GenBank/DDBJ whole genome shotgun (WGS) entry which is preliminary data.</text>
</comment>
<feature type="region of interest" description="Disordered" evidence="1">
    <location>
        <begin position="1"/>
        <end position="60"/>
    </location>
</feature>
<evidence type="ECO:0000313" key="2">
    <source>
        <dbReference type="EMBL" id="PWI69616.1"/>
    </source>
</evidence>
<accession>A0A2U3E552</accession>
<dbReference type="AlphaFoldDB" id="A0A2U3E552"/>
<gene>
    <name evidence="2" type="ORF">PCL_00528</name>
</gene>
<proteinExistence type="predicted"/>
<evidence type="ECO:0000256" key="1">
    <source>
        <dbReference type="SAM" id="MobiDB-lite"/>
    </source>
</evidence>
<protein>
    <submittedName>
        <fullName evidence="2">Uncharacterized protein</fullName>
    </submittedName>
</protein>
<reference evidence="2 3" key="1">
    <citation type="journal article" date="2016" name="Front. Microbiol.">
        <title>Genome and transcriptome sequences reveal the specific parasitism of the nematophagous Purpureocillium lilacinum 36-1.</title>
        <authorList>
            <person name="Xie J."/>
            <person name="Li S."/>
            <person name="Mo C."/>
            <person name="Xiao X."/>
            <person name="Peng D."/>
            <person name="Wang G."/>
            <person name="Xiao Y."/>
        </authorList>
    </citation>
    <scope>NUCLEOTIDE SEQUENCE [LARGE SCALE GENOMIC DNA]</scope>
    <source>
        <strain evidence="2 3">36-1</strain>
    </source>
</reference>
<sequence>MRAPRRKVALAKSRPVRAGGAAPPQRSSGTEAQRPRGDPPNGRPRHARAADFPSIPNFVRPPVRPLPFPFPSSLSSTTSQQPDLVRALGSREAAPCAIALFFSSFLEPNPHTSFLVARLRRLRRVNAPPPPPTLET</sequence>
<dbReference type="Proteomes" id="UP000245956">
    <property type="component" value="Unassembled WGS sequence"/>
</dbReference>
<name>A0A2U3E552_PURLI</name>
<dbReference type="EMBL" id="LCWV01000011">
    <property type="protein sequence ID" value="PWI69616.1"/>
    <property type="molecule type" value="Genomic_DNA"/>
</dbReference>
<organism evidence="2 3">
    <name type="scientific">Purpureocillium lilacinum</name>
    <name type="common">Paecilomyces lilacinus</name>
    <dbReference type="NCBI Taxonomy" id="33203"/>
    <lineage>
        <taxon>Eukaryota</taxon>
        <taxon>Fungi</taxon>
        <taxon>Dikarya</taxon>
        <taxon>Ascomycota</taxon>
        <taxon>Pezizomycotina</taxon>
        <taxon>Sordariomycetes</taxon>
        <taxon>Hypocreomycetidae</taxon>
        <taxon>Hypocreales</taxon>
        <taxon>Ophiocordycipitaceae</taxon>
        <taxon>Purpureocillium</taxon>
    </lineage>
</organism>